<accession>A0A6A1V0B4</accession>
<organism evidence="2 3">
    <name type="scientific">Morella rubra</name>
    <name type="common">Chinese bayberry</name>
    <dbReference type="NCBI Taxonomy" id="262757"/>
    <lineage>
        <taxon>Eukaryota</taxon>
        <taxon>Viridiplantae</taxon>
        <taxon>Streptophyta</taxon>
        <taxon>Embryophyta</taxon>
        <taxon>Tracheophyta</taxon>
        <taxon>Spermatophyta</taxon>
        <taxon>Magnoliopsida</taxon>
        <taxon>eudicotyledons</taxon>
        <taxon>Gunneridae</taxon>
        <taxon>Pentapetalae</taxon>
        <taxon>rosids</taxon>
        <taxon>fabids</taxon>
        <taxon>Fagales</taxon>
        <taxon>Myricaceae</taxon>
        <taxon>Morella</taxon>
    </lineage>
</organism>
<evidence type="ECO:0000313" key="2">
    <source>
        <dbReference type="EMBL" id="KAB1206089.1"/>
    </source>
</evidence>
<keyword evidence="3" id="KW-1185">Reference proteome</keyword>
<sequence length="249" mass="27759">MEFLKPPEERIGGPKTSVSTSFLPVAPGPNNSADPNKAITRLVLIVPWCEENGDAHFEDTVSTTESAKKAIAAAQAAAYLANRDFNQATQATRLDNKSNASSINHGFDTLLGKSTDSFMPNENSLANSYNMGHQLKDPRRRYESQSFGRSQYISSEETQTTNIDGGRVYRRHSYNPPFEHSDIKFNESKCAEEMEMEEPPSRVYPPPERPPPSVPSYQDKHDPAIGVHPKLPDFDALAACFEALKYRKH</sequence>
<reference evidence="2 3" key="1">
    <citation type="journal article" date="2019" name="Plant Biotechnol. J.">
        <title>The red bayberry genome and genetic basis of sex determination.</title>
        <authorList>
            <person name="Jia H.M."/>
            <person name="Jia H.J."/>
            <person name="Cai Q.L."/>
            <person name="Wang Y."/>
            <person name="Zhao H.B."/>
            <person name="Yang W.F."/>
            <person name="Wang G.Y."/>
            <person name="Li Y.H."/>
            <person name="Zhan D.L."/>
            <person name="Shen Y.T."/>
            <person name="Niu Q.F."/>
            <person name="Chang L."/>
            <person name="Qiu J."/>
            <person name="Zhao L."/>
            <person name="Xie H.B."/>
            <person name="Fu W.Y."/>
            <person name="Jin J."/>
            <person name="Li X.W."/>
            <person name="Jiao Y."/>
            <person name="Zhou C.C."/>
            <person name="Tu T."/>
            <person name="Chai C.Y."/>
            <person name="Gao J.L."/>
            <person name="Fan L.J."/>
            <person name="van de Weg E."/>
            <person name="Wang J.Y."/>
            <person name="Gao Z.S."/>
        </authorList>
    </citation>
    <scope>NUCLEOTIDE SEQUENCE [LARGE SCALE GENOMIC DNA]</scope>
    <source>
        <tissue evidence="2">Leaves</tissue>
    </source>
</reference>
<feature type="region of interest" description="Disordered" evidence="1">
    <location>
        <begin position="190"/>
        <end position="228"/>
    </location>
</feature>
<comment type="caution">
    <text evidence="2">The sequence shown here is derived from an EMBL/GenBank/DDBJ whole genome shotgun (WGS) entry which is preliminary data.</text>
</comment>
<evidence type="ECO:0000256" key="1">
    <source>
        <dbReference type="SAM" id="MobiDB-lite"/>
    </source>
</evidence>
<name>A0A6A1V0B4_9ROSI</name>
<protein>
    <submittedName>
        <fullName evidence="2">Uncharacterized protein</fullName>
    </submittedName>
</protein>
<dbReference type="OrthoDB" id="29853at2759"/>
<gene>
    <name evidence="2" type="ORF">CJ030_MR7G009318</name>
</gene>
<dbReference type="EMBL" id="RXIC02000025">
    <property type="protein sequence ID" value="KAB1206089.1"/>
    <property type="molecule type" value="Genomic_DNA"/>
</dbReference>
<dbReference type="AlphaFoldDB" id="A0A6A1V0B4"/>
<proteinExistence type="predicted"/>
<evidence type="ECO:0000313" key="3">
    <source>
        <dbReference type="Proteomes" id="UP000516437"/>
    </source>
</evidence>
<feature type="compositionally biased region" description="Pro residues" evidence="1">
    <location>
        <begin position="202"/>
        <end position="214"/>
    </location>
</feature>
<dbReference type="Proteomes" id="UP000516437">
    <property type="component" value="Chromosome 7"/>
</dbReference>